<protein>
    <submittedName>
        <fullName evidence="1">Uncharacterized protein</fullName>
    </submittedName>
</protein>
<name>A0A8X6KGQ8_9ARAC</name>
<evidence type="ECO:0000313" key="2">
    <source>
        <dbReference type="Proteomes" id="UP000886998"/>
    </source>
</evidence>
<reference evidence="1" key="1">
    <citation type="submission" date="2020-08" db="EMBL/GenBank/DDBJ databases">
        <title>Multicomponent nature underlies the extraordinary mechanical properties of spider dragline silk.</title>
        <authorList>
            <person name="Kono N."/>
            <person name="Nakamura H."/>
            <person name="Mori M."/>
            <person name="Yoshida Y."/>
            <person name="Ohtoshi R."/>
            <person name="Malay A.D."/>
            <person name="Moran D.A.P."/>
            <person name="Tomita M."/>
            <person name="Numata K."/>
            <person name="Arakawa K."/>
        </authorList>
    </citation>
    <scope>NUCLEOTIDE SEQUENCE</scope>
</reference>
<gene>
    <name evidence="1" type="ORF">TNIN_96591</name>
</gene>
<dbReference type="EMBL" id="BMAV01026144">
    <property type="protein sequence ID" value="GFS47813.1"/>
    <property type="molecule type" value="Genomic_DNA"/>
</dbReference>
<keyword evidence="2" id="KW-1185">Reference proteome</keyword>
<organism evidence="1 2">
    <name type="scientific">Trichonephila inaurata madagascariensis</name>
    <dbReference type="NCBI Taxonomy" id="2747483"/>
    <lineage>
        <taxon>Eukaryota</taxon>
        <taxon>Metazoa</taxon>
        <taxon>Ecdysozoa</taxon>
        <taxon>Arthropoda</taxon>
        <taxon>Chelicerata</taxon>
        <taxon>Arachnida</taxon>
        <taxon>Araneae</taxon>
        <taxon>Araneomorphae</taxon>
        <taxon>Entelegynae</taxon>
        <taxon>Araneoidea</taxon>
        <taxon>Nephilidae</taxon>
        <taxon>Trichonephila</taxon>
        <taxon>Trichonephila inaurata</taxon>
    </lineage>
</organism>
<evidence type="ECO:0000313" key="1">
    <source>
        <dbReference type="EMBL" id="GFS47813.1"/>
    </source>
</evidence>
<dbReference type="Proteomes" id="UP000886998">
    <property type="component" value="Unassembled WGS sequence"/>
</dbReference>
<proteinExistence type="predicted"/>
<accession>A0A8X6KGQ8</accession>
<comment type="caution">
    <text evidence="1">The sequence shown here is derived from an EMBL/GenBank/DDBJ whole genome shotgun (WGS) entry which is preliminary data.</text>
</comment>
<dbReference type="AlphaFoldDB" id="A0A8X6KGQ8"/>
<sequence>MCPHIGCQFYGLDDFSVDPGHLDLSAQGVLVGCSSAAIRALSLGLDLSGSYWSLSAATAPREEQGLVVLDCSCLLLNCRLFLGHKSLISLAGFVWNELIFSRLLLPLVMNKD</sequence>